<dbReference type="Proteomes" id="UP000095042">
    <property type="component" value="Unassembled WGS sequence"/>
</dbReference>
<dbReference type="EMBL" id="LPWD01000381">
    <property type="protein sequence ID" value="ODS02181.1"/>
    <property type="molecule type" value="Genomic_DNA"/>
</dbReference>
<keyword evidence="2" id="KW-1185">Reference proteome</keyword>
<accession>A0A1E3W8S5</accession>
<dbReference type="AlphaFoldDB" id="A0A1E3W8S5"/>
<comment type="caution">
    <text evidence="1">The sequence shown here is derived from an EMBL/GenBank/DDBJ whole genome shotgun (WGS) entry which is preliminary data.</text>
</comment>
<proteinExistence type="predicted"/>
<sequence>MERLVAFRWWGDSQFTNEQPDTVSVEPMALSKVLQIYVFSSSQERIAKLQVLSLPFSQRNLPIPES</sequence>
<reference evidence="1 2" key="1">
    <citation type="journal article" date="2016" name="Environ. Microbiol.">
        <title>New Methyloceanibacter diversity from North Sea sediments includes methanotroph containing solely the soluble methane monooxygenase.</title>
        <authorList>
            <person name="Vekeman B."/>
            <person name="Kerckhof F.M."/>
            <person name="Cremers G."/>
            <person name="de Vos P."/>
            <person name="Vandamme P."/>
            <person name="Boon N."/>
            <person name="Op den Camp H.J."/>
            <person name="Heylen K."/>
        </authorList>
    </citation>
    <scope>NUCLEOTIDE SEQUENCE [LARGE SCALE GENOMIC DNA]</scope>
    <source>
        <strain evidence="1 2">R-67177</strain>
    </source>
</reference>
<gene>
    <name evidence="1" type="ORF">AUC71_16675</name>
</gene>
<protein>
    <submittedName>
        <fullName evidence="1">Uncharacterized protein</fullName>
    </submittedName>
</protein>
<organism evidence="1 2">
    <name type="scientific">Methyloceanibacter marginalis</name>
    <dbReference type="NCBI Taxonomy" id="1774971"/>
    <lineage>
        <taxon>Bacteria</taxon>
        <taxon>Pseudomonadati</taxon>
        <taxon>Pseudomonadota</taxon>
        <taxon>Alphaproteobacteria</taxon>
        <taxon>Hyphomicrobiales</taxon>
        <taxon>Hyphomicrobiaceae</taxon>
        <taxon>Methyloceanibacter</taxon>
    </lineage>
</organism>
<evidence type="ECO:0000313" key="1">
    <source>
        <dbReference type="EMBL" id="ODS02181.1"/>
    </source>
</evidence>
<name>A0A1E3W8S5_9HYPH</name>
<evidence type="ECO:0000313" key="2">
    <source>
        <dbReference type="Proteomes" id="UP000095042"/>
    </source>
</evidence>